<proteinExistence type="predicted"/>
<organism evidence="1 2">
    <name type="scientific">Tritrichomonas foetus</name>
    <dbReference type="NCBI Taxonomy" id="1144522"/>
    <lineage>
        <taxon>Eukaryota</taxon>
        <taxon>Metamonada</taxon>
        <taxon>Parabasalia</taxon>
        <taxon>Tritrichomonadida</taxon>
        <taxon>Tritrichomonadidae</taxon>
        <taxon>Tritrichomonas</taxon>
    </lineage>
</organism>
<evidence type="ECO:0000313" key="1">
    <source>
        <dbReference type="EMBL" id="OHS99879.1"/>
    </source>
</evidence>
<reference evidence="1" key="1">
    <citation type="submission" date="2016-10" db="EMBL/GenBank/DDBJ databases">
        <authorList>
            <person name="Benchimol M."/>
            <person name="Almeida L.G."/>
            <person name="Vasconcelos A.T."/>
            <person name="Perreira-Neves A."/>
            <person name="Rosa I.A."/>
            <person name="Tasca T."/>
            <person name="Bogo M.R."/>
            <person name="de Souza W."/>
        </authorList>
    </citation>
    <scope>NUCLEOTIDE SEQUENCE [LARGE SCALE GENOMIC DNA]</scope>
    <source>
        <strain evidence="1">K</strain>
    </source>
</reference>
<dbReference type="EMBL" id="MLAK01000982">
    <property type="protein sequence ID" value="OHS99879.1"/>
    <property type="molecule type" value="Genomic_DNA"/>
</dbReference>
<dbReference type="RefSeq" id="XP_068353016.1">
    <property type="nucleotide sequence ID" value="XM_068494137.1"/>
</dbReference>
<protein>
    <submittedName>
        <fullName evidence="1">Uncharacterized protein</fullName>
    </submittedName>
</protein>
<dbReference type="GeneID" id="94828841"/>
<dbReference type="Proteomes" id="UP000179807">
    <property type="component" value="Unassembled WGS sequence"/>
</dbReference>
<gene>
    <name evidence="1" type="ORF">TRFO_08182</name>
</gene>
<sequence length="753" mass="88411">MNFFKGLWKLSLTQRKAKRQLKHLIRENFDFTEEKYIHLEMEIISNLRFVKESSIEDVILIMKSLQLQLNRSLLLIIFVMSEIIVYSTKTFPAIIQNIFCRNDFNEPSIESFLYELLVVALDYQYYKFINIILDLHVLNKSKFNELLQNPSMKNLGIDKFYQVKFKHKSQEIIANIIRKDLLEEFISEVTEKDNGQISELHKGKAKTFTYCEYAAIYNANNIFKYLWDRDSSLISLKRIIESNNTEIMKLALPKLNTETIEILMKTAIKSHNYYFIKRNMSKLPNNYSPEIEEMCVESLNLVYLMCGEINVTNSSTSEKFISKQVSKCESYFAKKAKLIRNKCSSVILFEEKVHRFETKETETGYKDVAVSFNSNISDVIECLEKQIKKLQAVIKNSPSSNKKVDPKDFVLATLSEGLIFSKSYMFLLKCRISPPSKKTFFRVQKSLQKSIIDFTQSSLLQERFLLTEEFSYDCSWITRRNSKAGFGAFLSTKNRIFDYDIAIKGENYSGTSQHMEVEIFKKLAARWSTNSHLKFIIKDVDVHINSALESLNWKLIEFLDPNHAFGVIKRKIIAYSKLYKTTFKGIKTHLIRYVKILLHDENQTTEQRLFFWNNIIRHLKDDHHKCRHTVIVVNWQCNGYSSHEEIIQELIDSCQEIVKKVNPKFSTQASESLHSVKAKIIPKIYSFSKSIHCRLALSVLQWKQPYTYSREFFRKYQNVQYFFSLEGGQKLAKIPKYYCQELFLVSFSIKNAM</sequence>
<name>A0A1J4JN68_9EUKA</name>
<dbReference type="VEuPathDB" id="TrichDB:TRFO_08182"/>
<accession>A0A1J4JN68</accession>
<evidence type="ECO:0000313" key="2">
    <source>
        <dbReference type="Proteomes" id="UP000179807"/>
    </source>
</evidence>
<dbReference type="AlphaFoldDB" id="A0A1J4JN68"/>
<keyword evidence="2" id="KW-1185">Reference proteome</keyword>
<comment type="caution">
    <text evidence="1">The sequence shown here is derived from an EMBL/GenBank/DDBJ whole genome shotgun (WGS) entry which is preliminary data.</text>
</comment>